<dbReference type="PANTHER" id="PTHR23527">
    <property type="entry name" value="BLL3282 PROTEIN"/>
    <property type="match status" value="1"/>
</dbReference>
<evidence type="ECO:0000256" key="1">
    <source>
        <dbReference type="ARBA" id="ARBA00022692"/>
    </source>
</evidence>
<evidence type="ECO:0000313" key="7">
    <source>
        <dbReference type="Proteomes" id="UP000197535"/>
    </source>
</evidence>
<sequence>MSTPQLSSAAESPAAQGESYRWVVLGVAVAAQTMAAVVSQGVYTLVPFWQSAFQLSQASAGLAVTFMNAGQILSMVLLGMAIDRHGERNVVALTMIAMGLSAFGAAAFGTHYVSLLLFLTMLGAWYASVQPGGTRAIMRWFPPHLRGIATGVRQAGLPLGTAAAAMALPLLAVRYGWQTAVYVQGVVGIAGGILFGLFHRDNVGDVAAPGASPRLRELVALLSKNPAFWPVLIAGVAMATFQYTFSAHVLLFLSRQLEIPIVTAAFIFAVAQGVGIAGRVSLAGISDRLWPGRRMRSLGWTMCACAAVVTVLMLLPVQPPMWLMVTLFAVLGLFGIGWYPLWLLQVAEMAPKTAMASTVSFAMTLNLVAISAMPPLFGLAVDLGGYRTAWTLLIALLVLGALQLKRVPRQAA</sequence>
<reference evidence="6 7" key="1">
    <citation type="submission" date="2016-02" db="EMBL/GenBank/DDBJ databases">
        <authorList>
            <person name="Wen L."/>
            <person name="He K."/>
            <person name="Yang H."/>
        </authorList>
    </citation>
    <scope>NUCLEOTIDE SEQUENCE [LARGE SCALE GENOMIC DNA]</scope>
    <source>
        <strain evidence="6 7">TSA40</strain>
    </source>
</reference>
<feature type="domain" description="Major facilitator superfamily (MFS) profile" evidence="5">
    <location>
        <begin position="19"/>
        <end position="412"/>
    </location>
</feature>
<proteinExistence type="predicted"/>
<feature type="transmembrane region" description="Helical" evidence="4">
    <location>
        <begin position="90"/>
        <end position="109"/>
    </location>
</feature>
<keyword evidence="2 4" id="KW-1133">Transmembrane helix</keyword>
<evidence type="ECO:0000256" key="4">
    <source>
        <dbReference type="SAM" id="Phobius"/>
    </source>
</evidence>
<organism evidence="6 7">
    <name type="scientific">Noviherbaspirillum denitrificans</name>
    <dbReference type="NCBI Taxonomy" id="1968433"/>
    <lineage>
        <taxon>Bacteria</taxon>
        <taxon>Pseudomonadati</taxon>
        <taxon>Pseudomonadota</taxon>
        <taxon>Betaproteobacteria</taxon>
        <taxon>Burkholderiales</taxon>
        <taxon>Oxalobacteraceae</taxon>
        <taxon>Noviherbaspirillum</taxon>
    </lineage>
</organism>
<feature type="transmembrane region" description="Helical" evidence="4">
    <location>
        <begin position="354"/>
        <end position="373"/>
    </location>
</feature>
<name>A0A254T8V1_9BURK</name>
<evidence type="ECO:0000313" key="6">
    <source>
        <dbReference type="EMBL" id="OWW19066.1"/>
    </source>
</evidence>
<evidence type="ECO:0000259" key="5">
    <source>
        <dbReference type="PROSITE" id="PS50850"/>
    </source>
</evidence>
<feature type="transmembrane region" description="Helical" evidence="4">
    <location>
        <begin position="261"/>
        <end position="285"/>
    </location>
</feature>
<feature type="transmembrane region" description="Helical" evidence="4">
    <location>
        <begin position="58"/>
        <end position="78"/>
    </location>
</feature>
<dbReference type="InterPro" id="IPR020846">
    <property type="entry name" value="MFS_dom"/>
</dbReference>
<dbReference type="PROSITE" id="PS50850">
    <property type="entry name" value="MFS"/>
    <property type="match status" value="1"/>
</dbReference>
<feature type="transmembrane region" description="Helical" evidence="4">
    <location>
        <begin position="297"/>
        <end position="315"/>
    </location>
</feature>
<dbReference type="RefSeq" id="WP_088705986.1">
    <property type="nucleotide sequence ID" value="NZ_LSTO01000001.1"/>
</dbReference>
<feature type="transmembrane region" description="Helical" evidence="4">
    <location>
        <begin position="385"/>
        <end position="404"/>
    </location>
</feature>
<keyword evidence="1 4" id="KW-0812">Transmembrane</keyword>
<gene>
    <name evidence="6" type="ORF">AYR66_05735</name>
</gene>
<dbReference type="InterPro" id="IPR036259">
    <property type="entry name" value="MFS_trans_sf"/>
</dbReference>
<dbReference type="EMBL" id="LSTO01000001">
    <property type="protein sequence ID" value="OWW19066.1"/>
    <property type="molecule type" value="Genomic_DNA"/>
</dbReference>
<accession>A0A254T8V1</accession>
<evidence type="ECO:0000256" key="3">
    <source>
        <dbReference type="ARBA" id="ARBA00023136"/>
    </source>
</evidence>
<dbReference type="Proteomes" id="UP000197535">
    <property type="component" value="Unassembled WGS sequence"/>
</dbReference>
<dbReference type="GO" id="GO:0022857">
    <property type="term" value="F:transmembrane transporter activity"/>
    <property type="evidence" value="ECO:0007669"/>
    <property type="project" value="InterPro"/>
</dbReference>
<dbReference type="Gene3D" id="1.20.1250.20">
    <property type="entry name" value="MFS general substrate transporter like domains"/>
    <property type="match status" value="2"/>
</dbReference>
<feature type="transmembrane region" description="Helical" evidence="4">
    <location>
        <begin position="22"/>
        <end position="46"/>
    </location>
</feature>
<dbReference type="CDD" id="cd17475">
    <property type="entry name" value="MFS_MT3072_like"/>
    <property type="match status" value="1"/>
</dbReference>
<feature type="transmembrane region" description="Helical" evidence="4">
    <location>
        <begin position="179"/>
        <end position="198"/>
    </location>
</feature>
<protein>
    <submittedName>
        <fullName evidence="6">MFS transporter</fullName>
    </submittedName>
</protein>
<keyword evidence="7" id="KW-1185">Reference proteome</keyword>
<comment type="caution">
    <text evidence="6">The sequence shown here is derived from an EMBL/GenBank/DDBJ whole genome shotgun (WGS) entry which is preliminary data.</text>
</comment>
<dbReference type="AlphaFoldDB" id="A0A254T8V1"/>
<dbReference type="InterPro" id="IPR052952">
    <property type="entry name" value="MFS-Transporter"/>
</dbReference>
<dbReference type="PANTHER" id="PTHR23527:SF1">
    <property type="entry name" value="BLL3282 PROTEIN"/>
    <property type="match status" value="1"/>
</dbReference>
<dbReference type="OrthoDB" id="9773404at2"/>
<dbReference type="Pfam" id="PF07690">
    <property type="entry name" value="MFS_1"/>
    <property type="match status" value="1"/>
</dbReference>
<feature type="transmembrane region" description="Helical" evidence="4">
    <location>
        <begin position="115"/>
        <end position="134"/>
    </location>
</feature>
<evidence type="ECO:0000256" key="2">
    <source>
        <dbReference type="ARBA" id="ARBA00022989"/>
    </source>
</evidence>
<dbReference type="InterPro" id="IPR011701">
    <property type="entry name" value="MFS"/>
</dbReference>
<keyword evidence="3 4" id="KW-0472">Membrane</keyword>
<feature type="transmembrane region" description="Helical" evidence="4">
    <location>
        <begin position="155"/>
        <end position="173"/>
    </location>
</feature>
<feature type="transmembrane region" description="Helical" evidence="4">
    <location>
        <begin position="218"/>
        <end position="241"/>
    </location>
</feature>
<feature type="transmembrane region" description="Helical" evidence="4">
    <location>
        <begin position="321"/>
        <end position="342"/>
    </location>
</feature>
<dbReference type="SUPFAM" id="SSF103473">
    <property type="entry name" value="MFS general substrate transporter"/>
    <property type="match status" value="1"/>
</dbReference>